<dbReference type="InterPro" id="IPR009839">
    <property type="entry name" value="SseB_N"/>
</dbReference>
<feature type="domain" description="SseB protein N-terminal" evidence="1">
    <location>
        <begin position="23"/>
        <end position="143"/>
    </location>
</feature>
<name>A0A1M6I2J0_9FLAO</name>
<sequence length="259" mass="29651">MILFNKLFGKKQPEFIPDNLVLLQLIQAYHQNPSSESYSKVIEELYGSRAFLVVPTGKKHEYSNEWKKSKGGDVIDFATVYNMDGLLVLGVFTSEATLSRWITEEMGYIGLPSKTVMEIAQQHNFGRIVIDSDQETMFVLERNVSNTNEITIEEDTEVLIWYPKQPISGDHKKQLCSAFAKVSSIKEVYHFGMTRNDEAILILAFLLDEVNDNSRLAVLSAMNDGMNGFSTEFPLEMMYVKEGDNWHTTGNNFEVFYRR</sequence>
<dbReference type="OrthoDB" id="1365698at2"/>
<reference evidence="2 3" key="1">
    <citation type="submission" date="2016-11" db="EMBL/GenBank/DDBJ databases">
        <authorList>
            <person name="Jaros S."/>
            <person name="Januszkiewicz K."/>
            <person name="Wedrychowicz H."/>
        </authorList>
    </citation>
    <scope>NUCLEOTIDE SEQUENCE [LARGE SCALE GENOMIC DNA]</scope>
    <source>
        <strain evidence="2 3">DSM 22807</strain>
    </source>
</reference>
<dbReference type="STRING" id="683124.SAMN05444337_1741"/>
<evidence type="ECO:0000259" key="1">
    <source>
        <dbReference type="Pfam" id="PF07179"/>
    </source>
</evidence>
<dbReference type="Pfam" id="PF07179">
    <property type="entry name" value="SseB"/>
    <property type="match status" value="1"/>
</dbReference>
<accession>A0A1M6I2J0</accession>
<organism evidence="2 3">
    <name type="scientific">Flavobacterium haoranii</name>
    <dbReference type="NCBI Taxonomy" id="683124"/>
    <lineage>
        <taxon>Bacteria</taxon>
        <taxon>Pseudomonadati</taxon>
        <taxon>Bacteroidota</taxon>
        <taxon>Flavobacteriia</taxon>
        <taxon>Flavobacteriales</taxon>
        <taxon>Flavobacteriaceae</taxon>
        <taxon>Flavobacterium</taxon>
    </lineage>
</organism>
<proteinExistence type="predicted"/>
<gene>
    <name evidence="2" type="ORF">SAMN05444337_1741</name>
</gene>
<keyword evidence="3" id="KW-1185">Reference proteome</keyword>
<dbReference type="Proteomes" id="UP000184232">
    <property type="component" value="Unassembled WGS sequence"/>
</dbReference>
<evidence type="ECO:0000313" key="3">
    <source>
        <dbReference type="Proteomes" id="UP000184232"/>
    </source>
</evidence>
<dbReference type="AlphaFoldDB" id="A0A1M6I2J0"/>
<evidence type="ECO:0000313" key="2">
    <source>
        <dbReference type="EMBL" id="SHJ28693.1"/>
    </source>
</evidence>
<dbReference type="EMBL" id="FQZH01000002">
    <property type="protein sequence ID" value="SHJ28693.1"/>
    <property type="molecule type" value="Genomic_DNA"/>
</dbReference>
<protein>
    <submittedName>
        <fullName evidence="2">SseB protein N-terminal domain-containing protein</fullName>
    </submittedName>
</protein>
<dbReference type="RefSeq" id="WP_072784028.1">
    <property type="nucleotide sequence ID" value="NZ_CP045292.1"/>
</dbReference>